<dbReference type="EMBL" id="JAKJXO020000002">
    <property type="protein sequence ID" value="KAL1610308.1"/>
    <property type="molecule type" value="Genomic_DNA"/>
</dbReference>
<dbReference type="Proteomes" id="UP001521785">
    <property type="component" value="Unassembled WGS sequence"/>
</dbReference>
<feature type="compositionally biased region" description="Polar residues" evidence="1">
    <location>
        <begin position="406"/>
        <end position="422"/>
    </location>
</feature>
<feature type="region of interest" description="Disordered" evidence="1">
    <location>
        <begin position="254"/>
        <end position="370"/>
    </location>
</feature>
<feature type="compositionally biased region" description="Polar residues" evidence="1">
    <location>
        <begin position="321"/>
        <end position="333"/>
    </location>
</feature>
<proteinExistence type="predicted"/>
<gene>
    <name evidence="2" type="ORF">SLS60_001974</name>
</gene>
<feature type="region of interest" description="Disordered" evidence="1">
    <location>
        <begin position="50"/>
        <end position="166"/>
    </location>
</feature>
<reference evidence="2 3" key="1">
    <citation type="submission" date="2024-02" db="EMBL/GenBank/DDBJ databases">
        <title>De novo assembly and annotation of 12 fungi associated with fruit tree decline syndrome in Ontario, Canada.</title>
        <authorList>
            <person name="Sulman M."/>
            <person name="Ellouze W."/>
            <person name="Ilyukhin E."/>
        </authorList>
    </citation>
    <scope>NUCLEOTIDE SEQUENCE [LARGE SCALE GENOMIC DNA]</scope>
    <source>
        <strain evidence="2 3">M42-189</strain>
    </source>
</reference>
<feature type="region of interest" description="Disordered" evidence="1">
    <location>
        <begin position="404"/>
        <end position="429"/>
    </location>
</feature>
<accession>A0ABR3S1D3</accession>
<evidence type="ECO:0000256" key="1">
    <source>
        <dbReference type="SAM" id="MobiDB-lite"/>
    </source>
</evidence>
<feature type="compositionally biased region" description="Polar residues" evidence="1">
    <location>
        <begin position="260"/>
        <end position="280"/>
    </location>
</feature>
<keyword evidence="3" id="KW-1185">Reference proteome</keyword>
<sequence>MSTPAALSLAHSIYEYLHPIYSQAYASRERRMLSLFGHVPQAFKAVQKLATQEAEQRMKPSASTEPTLGSKKASRRQRRSTEEPRGVPTLGHQGTEVVGSPSSSFGSRKRPNTGLEWKRKGIDPETNVTSHHEGLDPPRKVRKSTEHRTRTSDVKPRRDDGLKGQTVPSFEECLRVSLDSIQTDSTTLEIAQSPGLAAVPEEPASKEGQRLPSKGKPTVSFTEPNANHADLRLQLQYLMEQVRLLNEKIAAPTTAEGGTKQATTPHSASPTNHSTTQASDTPKVAKPVESPKTIALQQSDDTKVPLASSGDSANALVQPPVLTTSLASIDQSPNPTPVRRYDPKSQAKLQNERLKPVPGNNGTAQEPVSSAPSEAFSYLDKAAETSTDGQRLFRQIHTQARLMRSSDYSNVDTPTIQTSSLPPTEAPLENGERSEQSLLDELFPEASNYIQPHYGKRNPYPKLNPPNAAPIVRRYTPPREKLSSREKYIQAFQRSAEKMTTLQLLHCSTELTDADFRRLEPKGRHIEGWVRDDDFHQVIPGRDPLSLERLPFYYLIFKNPEAALRYQSNAMRLHKLSKLHGPDSSLSAIPPPPGLLENGEDINTALSSYLLTPTSQNLQLNMVVQPYNPALARLIEEGGYAPIVPSTNSAGTQIHKVLFYVEGYEPSPYDLYQIFMQDASSRGFAWPFLHEHLSIHRLRDIVDLKTRFRSVSANNPRASSVAKRKLMDLKDHDPYASFLSAKEGGESDDAEGQDAKTINQIIMNRVYNRWIVEFSEEAGARRFARLWHRKVLPMQDSVLHRTWRDVEEVRMCNAEYLW</sequence>
<protein>
    <submittedName>
        <fullName evidence="2">Uncharacterized protein</fullName>
    </submittedName>
</protein>
<feature type="compositionally biased region" description="Basic and acidic residues" evidence="1">
    <location>
        <begin position="339"/>
        <end position="355"/>
    </location>
</feature>
<name>A0ABR3S1D3_9PLEO</name>
<comment type="caution">
    <text evidence="2">The sequence shown here is derived from an EMBL/GenBank/DDBJ whole genome shotgun (WGS) entry which is preliminary data.</text>
</comment>
<feature type="region of interest" description="Disordered" evidence="1">
    <location>
        <begin position="194"/>
        <end position="225"/>
    </location>
</feature>
<evidence type="ECO:0000313" key="3">
    <source>
        <dbReference type="Proteomes" id="UP001521785"/>
    </source>
</evidence>
<organism evidence="2 3">
    <name type="scientific">Paraconiothyrium brasiliense</name>
    <dbReference type="NCBI Taxonomy" id="300254"/>
    <lineage>
        <taxon>Eukaryota</taxon>
        <taxon>Fungi</taxon>
        <taxon>Dikarya</taxon>
        <taxon>Ascomycota</taxon>
        <taxon>Pezizomycotina</taxon>
        <taxon>Dothideomycetes</taxon>
        <taxon>Pleosporomycetidae</taxon>
        <taxon>Pleosporales</taxon>
        <taxon>Massarineae</taxon>
        <taxon>Didymosphaeriaceae</taxon>
        <taxon>Paraconiothyrium</taxon>
    </lineage>
</organism>
<feature type="compositionally biased region" description="Basic and acidic residues" evidence="1">
    <location>
        <begin position="130"/>
        <end position="162"/>
    </location>
</feature>
<feature type="compositionally biased region" description="Polar residues" evidence="1">
    <location>
        <begin position="360"/>
        <end position="370"/>
    </location>
</feature>
<evidence type="ECO:0000313" key="2">
    <source>
        <dbReference type="EMBL" id="KAL1610308.1"/>
    </source>
</evidence>